<accession>A0ABR1R633</accession>
<dbReference type="Proteomes" id="UP001396898">
    <property type="component" value="Unassembled WGS sequence"/>
</dbReference>
<dbReference type="SUPFAM" id="SSF54695">
    <property type="entry name" value="POZ domain"/>
    <property type="match status" value="1"/>
</dbReference>
<sequence>MAGLSPNVYHDERLFRTGEDSDVLVRCGDQSWPLHKVILSSRCLYFRSGLKASWVLGNPLYYCIDEQDVQAVHWIIHWIYSACLPQELSPQDSSTFTACLRLLRCSRVFLLPELTADAQYHLYRISQNMIIEAQTAFYVADDSDEQFEMSDLDGFFDGVKMVYEDEHLKNDRGYFTGVVKGAHFWPLLDTNFKNKAEAQQAFWIDVMSLQQEAITNGAYWPYIKPEKCHICEHSPWTCKDRPRSTHWATLKLVKGKCQATCNHCASEEGVDHHAWTELSEEDEEERKLPPVKEEKDEEASSSSASGSA</sequence>
<dbReference type="Gene3D" id="3.30.710.10">
    <property type="entry name" value="Potassium Channel Kv1.1, Chain A"/>
    <property type="match status" value="1"/>
</dbReference>
<proteinExistence type="predicted"/>
<gene>
    <name evidence="3" type="ORF">PG991_013477</name>
</gene>
<dbReference type="InterPro" id="IPR011333">
    <property type="entry name" value="SKP1/BTB/POZ_sf"/>
</dbReference>
<feature type="domain" description="BTB" evidence="2">
    <location>
        <begin position="21"/>
        <end position="88"/>
    </location>
</feature>
<feature type="region of interest" description="Disordered" evidence="1">
    <location>
        <begin position="274"/>
        <end position="308"/>
    </location>
</feature>
<dbReference type="Pfam" id="PF00651">
    <property type="entry name" value="BTB"/>
    <property type="match status" value="1"/>
</dbReference>
<organism evidence="3 4">
    <name type="scientific">Apiospora marii</name>
    <dbReference type="NCBI Taxonomy" id="335849"/>
    <lineage>
        <taxon>Eukaryota</taxon>
        <taxon>Fungi</taxon>
        <taxon>Dikarya</taxon>
        <taxon>Ascomycota</taxon>
        <taxon>Pezizomycotina</taxon>
        <taxon>Sordariomycetes</taxon>
        <taxon>Xylariomycetidae</taxon>
        <taxon>Amphisphaeriales</taxon>
        <taxon>Apiosporaceae</taxon>
        <taxon>Apiospora</taxon>
    </lineage>
</organism>
<dbReference type="InterPro" id="IPR000210">
    <property type="entry name" value="BTB/POZ_dom"/>
</dbReference>
<evidence type="ECO:0000259" key="2">
    <source>
        <dbReference type="PROSITE" id="PS50097"/>
    </source>
</evidence>
<dbReference type="SMART" id="SM00225">
    <property type="entry name" value="BTB"/>
    <property type="match status" value="1"/>
</dbReference>
<evidence type="ECO:0000313" key="4">
    <source>
        <dbReference type="Proteomes" id="UP001396898"/>
    </source>
</evidence>
<dbReference type="EMBL" id="JAQQWI010000018">
    <property type="protein sequence ID" value="KAK8001255.1"/>
    <property type="molecule type" value="Genomic_DNA"/>
</dbReference>
<protein>
    <recommendedName>
        <fullName evidence="2">BTB domain-containing protein</fullName>
    </recommendedName>
</protein>
<name>A0ABR1R633_9PEZI</name>
<evidence type="ECO:0000313" key="3">
    <source>
        <dbReference type="EMBL" id="KAK8001255.1"/>
    </source>
</evidence>
<reference evidence="3 4" key="1">
    <citation type="submission" date="2023-01" db="EMBL/GenBank/DDBJ databases">
        <title>Analysis of 21 Apiospora genomes using comparative genomics revels a genus with tremendous synthesis potential of carbohydrate active enzymes and secondary metabolites.</title>
        <authorList>
            <person name="Sorensen T."/>
        </authorList>
    </citation>
    <scope>NUCLEOTIDE SEQUENCE [LARGE SCALE GENOMIC DNA]</scope>
    <source>
        <strain evidence="3 4">CBS 20057</strain>
    </source>
</reference>
<comment type="caution">
    <text evidence="3">The sequence shown here is derived from an EMBL/GenBank/DDBJ whole genome shotgun (WGS) entry which is preliminary data.</text>
</comment>
<dbReference type="CDD" id="cd18186">
    <property type="entry name" value="BTB_POZ_ZBTB_KLHL-like"/>
    <property type="match status" value="1"/>
</dbReference>
<dbReference type="PROSITE" id="PS50097">
    <property type="entry name" value="BTB"/>
    <property type="match status" value="1"/>
</dbReference>
<evidence type="ECO:0000256" key="1">
    <source>
        <dbReference type="SAM" id="MobiDB-lite"/>
    </source>
</evidence>
<feature type="compositionally biased region" description="Basic and acidic residues" evidence="1">
    <location>
        <begin position="285"/>
        <end position="294"/>
    </location>
</feature>
<keyword evidence="4" id="KW-1185">Reference proteome</keyword>